<name>A0A5S9WJH9_ARATH</name>
<dbReference type="EMBL" id="CACSHJ010000087">
    <property type="protein sequence ID" value="CAA0271547.1"/>
    <property type="molecule type" value="Genomic_DNA"/>
</dbReference>
<feature type="domain" description="Reverse transcriptase zinc-binding" evidence="1">
    <location>
        <begin position="157"/>
        <end position="224"/>
    </location>
</feature>
<dbReference type="AlphaFoldDB" id="A0A5S9WJH9"/>
<evidence type="ECO:0000259" key="1">
    <source>
        <dbReference type="Pfam" id="PF13966"/>
    </source>
</evidence>
<evidence type="ECO:0000313" key="2">
    <source>
        <dbReference type="EMBL" id="CAA0271547.1"/>
    </source>
</evidence>
<accession>A0A5S9WJH9</accession>
<dbReference type="Proteomes" id="UP000434276">
    <property type="component" value="Unassembled WGS sequence"/>
</dbReference>
<reference evidence="2 3" key="1">
    <citation type="submission" date="2019-12" db="EMBL/GenBank/DDBJ databases">
        <authorList>
            <person name="Jiao W.-B."/>
            <person name="Schneeberger K."/>
        </authorList>
    </citation>
    <scope>NUCLEOTIDE SEQUENCE [LARGE SCALE GENOMIC DNA]</scope>
    <source>
        <strain evidence="3">cv. C24</strain>
    </source>
</reference>
<sequence>MKARYYKDSSILDAKDRQQQSYGWASIVAGIALLKKGTRHIIGDGKSIRLGLDNVVDSHPPRPLHIEERYKDLSLDNLFHYNGSSTSWDDSKIQQYVNPSDHDYIRRFYLSKIRKPDKLIWNYNTNGEYTVRSGYWFLTHDPYDDTPPINRPHGSPELKTKIWNLPIMPKLKHFIWRALSGALATKERLTTRGMRIDPTCPRCHSFNESINHALFTCLFATMAWRLADVTLFRNLQMSDSIAENINHILTLLQHKTITDFQKLLPYWLLWRIWKARNNVVFNNFRESPTNTALRSQA</sequence>
<protein>
    <recommendedName>
        <fullName evidence="1">Reverse transcriptase zinc-binding domain-containing protein</fullName>
    </recommendedName>
</protein>
<dbReference type="ExpressionAtlas" id="A0A5S9WJH9">
    <property type="expression patterns" value="differential"/>
</dbReference>
<dbReference type="InterPro" id="IPR026960">
    <property type="entry name" value="RVT-Znf"/>
</dbReference>
<evidence type="ECO:0000313" key="3">
    <source>
        <dbReference type="Proteomes" id="UP000434276"/>
    </source>
</evidence>
<proteinExistence type="predicted"/>
<dbReference type="OrthoDB" id="1750965at2759"/>
<organism evidence="2 3">
    <name type="scientific">Arabidopsis thaliana</name>
    <name type="common">Mouse-ear cress</name>
    <dbReference type="NCBI Taxonomy" id="3702"/>
    <lineage>
        <taxon>Eukaryota</taxon>
        <taxon>Viridiplantae</taxon>
        <taxon>Streptophyta</taxon>
        <taxon>Embryophyta</taxon>
        <taxon>Tracheophyta</taxon>
        <taxon>Spermatophyta</taxon>
        <taxon>Magnoliopsida</taxon>
        <taxon>eudicotyledons</taxon>
        <taxon>Gunneridae</taxon>
        <taxon>Pentapetalae</taxon>
        <taxon>rosids</taxon>
        <taxon>malvids</taxon>
        <taxon>Brassicales</taxon>
        <taxon>Brassicaceae</taxon>
        <taxon>Camelineae</taxon>
        <taxon>Arabidopsis</taxon>
    </lineage>
</organism>
<gene>
    <name evidence="2" type="ORF">C24_LOCUS3576</name>
</gene>
<dbReference type="Pfam" id="PF13966">
    <property type="entry name" value="zf-RVT"/>
    <property type="match status" value="1"/>
</dbReference>